<name>A0A2X1WGS5_9BURK</name>
<reference evidence="2 3" key="1">
    <citation type="submission" date="2018-06" db="EMBL/GenBank/DDBJ databases">
        <authorList>
            <consortium name="Pathogen Informatics"/>
            <person name="Doyle S."/>
        </authorList>
    </citation>
    <scope>NUCLEOTIDE SEQUENCE [LARGE SCALE GENOMIC DNA]</scope>
    <source>
        <strain evidence="2 3">NCTC11009</strain>
    </source>
</reference>
<evidence type="ECO:0000313" key="2">
    <source>
        <dbReference type="EMBL" id="SPY07834.1"/>
    </source>
</evidence>
<dbReference type="AlphaFoldDB" id="A0A2X1WGS5"/>
<dbReference type="Proteomes" id="UP000250242">
    <property type="component" value="Unassembled WGS sequence"/>
</dbReference>
<keyword evidence="1" id="KW-1133">Transmembrane helix</keyword>
<evidence type="ECO:0000256" key="1">
    <source>
        <dbReference type="SAM" id="Phobius"/>
    </source>
</evidence>
<evidence type="ECO:0000313" key="3">
    <source>
        <dbReference type="Proteomes" id="UP000250242"/>
    </source>
</evidence>
<feature type="transmembrane region" description="Helical" evidence="1">
    <location>
        <begin position="41"/>
        <end position="60"/>
    </location>
</feature>
<dbReference type="EMBL" id="UATH01000001">
    <property type="protein sequence ID" value="SPY07834.1"/>
    <property type="molecule type" value="Genomic_DNA"/>
</dbReference>
<accession>A0A2X1WGS5</accession>
<proteinExistence type="predicted"/>
<protein>
    <submittedName>
        <fullName evidence="2">Uncharacterized protein</fullName>
    </submittedName>
</protein>
<gene>
    <name evidence="2" type="ORF">NCTC11009_01047</name>
</gene>
<sequence length="61" mass="6236">MDILKEPFAVNFASSVDGPQASAQSVFPAASSHAFQDSTSISTLQSAALLALLLLLIGCLA</sequence>
<organism evidence="2 3">
    <name type="scientific">Oligella urethralis</name>
    <dbReference type="NCBI Taxonomy" id="90245"/>
    <lineage>
        <taxon>Bacteria</taxon>
        <taxon>Pseudomonadati</taxon>
        <taxon>Pseudomonadota</taxon>
        <taxon>Betaproteobacteria</taxon>
        <taxon>Burkholderiales</taxon>
        <taxon>Alcaligenaceae</taxon>
        <taxon>Oligella</taxon>
    </lineage>
</organism>
<keyword evidence="1" id="KW-0812">Transmembrane</keyword>
<keyword evidence="1" id="KW-0472">Membrane</keyword>